<keyword evidence="2" id="KW-1185">Reference proteome</keyword>
<reference evidence="2" key="1">
    <citation type="submission" date="2018-05" db="EMBL/GenBank/DDBJ databases">
        <title>Leptospira yasudae sp. nov. and Leptospira stimsonii sp. nov., two pathogenic species of the genus Leptospira isolated from environmental sources.</title>
        <authorList>
            <person name="Casanovas-Massana A."/>
            <person name="Hamond C."/>
            <person name="Santos L.A."/>
            <person name="Hacker K.P."/>
            <person name="Balassiano I."/>
            <person name="Medeiros M.A."/>
            <person name="Reis M.G."/>
            <person name="Ko A.I."/>
            <person name="Wunder E.A."/>
        </authorList>
    </citation>
    <scope>NUCLEOTIDE SEQUENCE [LARGE SCALE GENOMIC DNA]</scope>
    <source>
        <strain evidence="2">B21</strain>
    </source>
</reference>
<dbReference type="EMBL" id="QHCR01000007">
    <property type="protein sequence ID" value="RHX78535.1"/>
    <property type="molecule type" value="Genomic_DNA"/>
</dbReference>
<proteinExistence type="predicted"/>
<evidence type="ECO:0000313" key="1">
    <source>
        <dbReference type="EMBL" id="RHX78535.1"/>
    </source>
</evidence>
<gene>
    <name evidence="1" type="ORF">DLM77_15685</name>
</gene>
<reference evidence="1 2" key="2">
    <citation type="journal article" date="2020" name="Int. J. Syst. Evol. Microbiol.">
        <title>Leptospira yasudae sp. nov. and Leptospira stimsonii sp. nov., two new species of the pathogenic group isolated from environmental sources.</title>
        <authorList>
            <person name="Casanovas-Massana A."/>
            <person name="Hamond C."/>
            <person name="Santos L.A."/>
            <person name="de Oliveira D."/>
            <person name="Hacker K.P."/>
            <person name="Balassiano I."/>
            <person name="Costa F."/>
            <person name="Medeiros M.A."/>
            <person name="Reis M.G."/>
            <person name="Ko A.I."/>
            <person name="Wunder E.A."/>
        </authorList>
    </citation>
    <scope>NUCLEOTIDE SEQUENCE [LARGE SCALE GENOMIC DNA]</scope>
    <source>
        <strain evidence="1 2">B21</strain>
    </source>
</reference>
<organism evidence="1 2">
    <name type="scientific">Leptospira yasudae</name>
    <dbReference type="NCBI Taxonomy" id="2202201"/>
    <lineage>
        <taxon>Bacteria</taxon>
        <taxon>Pseudomonadati</taxon>
        <taxon>Spirochaetota</taxon>
        <taxon>Spirochaetia</taxon>
        <taxon>Leptospirales</taxon>
        <taxon>Leptospiraceae</taxon>
        <taxon>Leptospira</taxon>
    </lineage>
</organism>
<name>A0ABX9LZS3_9LEPT</name>
<evidence type="ECO:0000313" key="2">
    <source>
        <dbReference type="Proteomes" id="UP000285569"/>
    </source>
</evidence>
<dbReference type="Proteomes" id="UP000285569">
    <property type="component" value="Unassembled WGS sequence"/>
</dbReference>
<sequence>MGQFSFIRKFHVPQPEIKDVVGTFPIFGERILSKFRQHLQIKDARRDFLFSAKSEIMESK</sequence>
<accession>A0ABX9LZS3</accession>
<comment type="caution">
    <text evidence="1">The sequence shown here is derived from an EMBL/GenBank/DDBJ whole genome shotgun (WGS) entry which is preliminary data.</text>
</comment>
<protein>
    <submittedName>
        <fullName evidence="1">Uncharacterized protein</fullName>
    </submittedName>
</protein>